<dbReference type="InterPro" id="IPR005467">
    <property type="entry name" value="His_kinase_dom"/>
</dbReference>
<dbReference type="SMART" id="SM00086">
    <property type="entry name" value="PAC"/>
    <property type="match status" value="2"/>
</dbReference>
<dbReference type="PRINTS" id="PR00344">
    <property type="entry name" value="BCTRLSENSOR"/>
</dbReference>
<dbReference type="EC" id="2.7.13.3" evidence="2"/>
<feature type="modified residue" description="4-aspartylphosphate" evidence="4">
    <location>
        <position position="59"/>
    </location>
</feature>
<dbReference type="InterPro" id="IPR001610">
    <property type="entry name" value="PAC"/>
</dbReference>
<evidence type="ECO:0000256" key="2">
    <source>
        <dbReference type="ARBA" id="ARBA00012438"/>
    </source>
</evidence>
<keyword evidence="3 4" id="KW-0597">Phosphoprotein</keyword>
<feature type="domain" description="PAS" evidence="8">
    <location>
        <begin position="142"/>
        <end position="213"/>
    </location>
</feature>
<dbReference type="Pfam" id="PF00512">
    <property type="entry name" value="HisKA"/>
    <property type="match status" value="1"/>
</dbReference>
<comment type="catalytic activity">
    <reaction evidence="1">
        <text>ATP + protein L-histidine = ADP + protein N-phospho-L-histidine.</text>
        <dbReference type="EC" id="2.7.13.3"/>
    </reaction>
</comment>
<dbReference type="Pfam" id="PF02518">
    <property type="entry name" value="HATPase_c"/>
    <property type="match status" value="1"/>
</dbReference>
<proteinExistence type="predicted"/>
<dbReference type="PROSITE" id="PS50109">
    <property type="entry name" value="HIS_KIN"/>
    <property type="match status" value="1"/>
</dbReference>
<keyword evidence="11" id="KW-1185">Reference proteome</keyword>
<evidence type="ECO:0000313" key="11">
    <source>
        <dbReference type="Proteomes" id="UP000318405"/>
    </source>
</evidence>
<name>A0A556AY76_9BURK</name>
<evidence type="ECO:0000256" key="3">
    <source>
        <dbReference type="ARBA" id="ARBA00022553"/>
    </source>
</evidence>
<dbReference type="InterPro" id="IPR036097">
    <property type="entry name" value="HisK_dim/P_sf"/>
</dbReference>
<feature type="domain" description="Response regulatory" evidence="7">
    <location>
        <begin position="686"/>
        <end position="797"/>
    </location>
</feature>
<feature type="domain" description="Histidine kinase" evidence="6">
    <location>
        <begin position="435"/>
        <end position="660"/>
    </location>
</feature>
<dbReference type="Gene3D" id="1.10.287.130">
    <property type="match status" value="1"/>
</dbReference>
<dbReference type="PROSITE" id="PS50112">
    <property type="entry name" value="PAS"/>
    <property type="match status" value="2"/>
</dbReference>
<protein>
    <recommendedName>
        <fullName evidence="2">histidine kinase</fullName>
        <ecNumber evidence="2">2.7.13.3</ecNumber>
    </recommendedName>
</protein>
<dbReference type="RefSeq" id="WP_143946763.1">
    <property type="nucleotide sequence ID" value="NZ_BAABMB010000004.1"/>
</dbReference>
<feature type="domain" description="PAS" evidence="8">
    <location>
        <begin position="296"/>
        <end position="352"/>
    </location>
</feature>
<evidence type="ECO:0000313" key="10">
    <source>
        <dbReference type="EMBL" id="TSH97881.1"/>
    </source>
</evidence>
<evidence type="ECO:0000256" key="1">
    <source>
        <dbReference type="ARBA" id="ARBA00000085"/>
    </source>
</evidence>
<sequence length="801" mass="88321">MPQPQPLSLLLIEDSKHDAELALIVLERAGYAVDAQVVHDRDGMEQALSHHSFDLIVSDFVLPAFSGAQALRLAREQAGQTPFIFFSGVFGEAHAVEMMRLGATDYVLKQNLSLLPKAVERALGEVHGRNERQRGTSALDKTDLQSRLAIEAARLGIWDYDPQADAFEWDARCRQLLGVPDSVQASWGLFLERVHPEDRERVRIGMQRVLDTSYSGSYTDEYRVALPGGRLRWLAVRGRSIAREGRCQRFTGVLMDVTSERLATQALRQQNVVLGERVEARTRERDRTWALSRDILFIADFDLRMQSINPAWSQVLGWSESDVTSMASLMEIVHPEDFGSTRQTIESLGQGAIVTRFVNRLRHVDGSYRWISWSAVPDGGMIYASGRDISRDMLAVEELAAANLKLTEQIEERERVETALRQMQRLEAVGQLTAGVAHDFNNLLVVILSSIGMLERELASMNVPPRMLQRLANVRDAGERGAKLTTQLLAFARRQQLEPRVLDLNEAITAMLGLLRSTLGSSITIETRFEDGVWPTLADPTQLELIVLNLAINARDAMTQGGVLELSTQNCRVVERSDRPEEPEPGDYVALEVSDNGTGMPPDVLAKAFEPFFTTKEIGKGSGLGLAQVFGFAKQTGGGVRIRTRLGAGTSVTVMLPRHDDELQREPAPPEPAPSAERVVAETAVSVLLVDDDDAVREVTAILLEDRGCVVAQASSGAAALALLEENAEVDVMLTDFAMPAMNGAELARRARALRPGLPVIFVTGYAELQGLDIGDAQVLQKPFNENELLDRIQRAARDVG</sequence>
<dbReference type="SMART" id="SM00091">
    <property type="entry name" value="PAS"/>
    <property type="match status" value="2"/>
</dbReference>
<reference evidence="10 11" key="1">
    <citation type="submission" date="2019-07" db="EMBL/GenBank/DDBJ databases">
        <title>Qingshengfaniella alkalisoli gen. nov., sp. nov., isolated from saline soil.</title>
        <authorList>
            <person name="Xu L."/>
            <person name="Huang X.-X."/>
            <person name="Sun J.-Q."/>
        </authorList>
    </citation>
    <scope>NUCLEOTIDE SEQUENCE [LARGE SCALE GENOMIC DNA]</scope>
    <source>
        <strain evidence="10 11">DSM 27279</strain>
    </source>
</reference>
<dbReference type="OrthoDB" id="9146564at2"/>
<dbReference type="InterPro" id="IPR003661">
    <property type="entry name" value="HisK_dim/P_dom"/>
</dbReference>
<dbReference type="InterPro" id="IPR001789">
    <property type="entry name" value="Sig_transdc_resp-reg_receiver"/>
</dbReference>
<dbReference type="SUPFAM" id="SSF55874">
    <property type="entry name" value="ATPase domain of HSP90 chaperone/DNA topoisomerase II/histidine kinase"/>
    <property type="match status" value="1"/>
</dbReference>
<dbReference type="InterPro" id="IPR036890">
    <property type="entry name" value="HATPase_C_sf"/>
</dbReference>
<dbReference type="Pfam" id="PF00072">
    <property type="entry name" value="Response_reg"/>
    <property type="match status" value="2"/>
</dbReference>
<feature type="domain" description="Response regulatory" evidence="7">
    <location>
        <begin position="8"/>
        <end position="124"/>
    </location>
</feature>
<gene>
    <name evidence="10" type="ORF">FOZ76_03565</name>
</gene>
<dbReference type="PANTHER" id="PTHR43065">
    <property type="entry name" value="SENSOR HISTIDINE KINASE"/>
    <property type="match status" value="1"/>
</dbReference>
<dbReference type="InterPro" id="IPR011006">
    <property type="entry name" value="CheY-like_superfamily"/>
</dbReference>
<dbReference type="PROSITE" id="PS50110">
    <property type="entry name" value="RESPONSE_REGULATORY"/>
    <property type="match status" value="2"/>
</dbReference>
<dbReference type="InterPro" id="IPR003594">
    <property type="entry name" value="HATPase_dom"/>
</dbReference>
<dbReference type="InterPro" id="IPR035965">
    <property type="entry name" value="PAS-like_dom_sf"/>
</dbReference>
<keyword evidence="5" id="KW-0175">Coiled coil</keyword>
<dbReference type="Gene3D" id="3.30.450.20">
    <property type="entry name" value="PAS domain"/>
    <property type="match status" value="2"/>
</dbReference>
<dbReference type="NCBIfam" id="TIGR00229">
    <property type="entry name" value="sensory_box"/>
    <property type="match status" value="1"/>
</dbReference>
<dbReference type="InterPro" id="IPR000014">
    <property type="entry name" value="PAS"/>
</dbReference>
<dbReference type="CDD" id="cd00130">
    <property type="entry name" value="PAS"/>
    <property type="match status" value="2"/>
</dbReference>
<evidence type="ECO:0000256" key="5">
    <source>
        <dbReference type="SAM" id="Coils"/>
    </source>
</evidence>
<dbReference type="SMART" id="SM00388">
    <property type="entry name" value="HisKA"/>
    <property type="match status" value="1"/>
</dbReference>
<dbReference type="AlphaFoldDB" id="A0A556AY76"/>
<organism evidence="10 11">
    <name type="scientific">Verticiella sediminum</name>
    <dbReference type="NCBI Taxonomy" id="1247510"/>
    <lineage>
        <taxon>Bacteria</taxon>
        <taxon>Pseudomonadati</taxon>
        <taxon>Pseudomonadota</taxon>
        <taxon>Betaproteobacteria</taxon>
        <taxon>Burkholderiales</taxon>
        <taxon>Alcaligenaceae</taxon>
        <taxon>Verticiella</taxon>
    </lineage>
</organism>
<dbReference type="PANTHER" id="PTHR43065:SF49">
    <property type="entry name" value="HISTIDINE KINASE"/>
    <property type="match status" value="1"/>
</dbReference>
<dbReference type="SMART" id="SM00448">
    <property type="entry name" value="REC"/>
    <property type="match status" value="2"/>
</dbReference>
<dbReference type="Pfam" id="PF08447">
    <property type="entry name" value="PAS_3"/>
    <property type="match status" value="2"/>
</dbReference>
<dbReference type="GO" id="GO:0000155">
    <property type="term" value="F:phosphorelay sensor kinase activity"/>
    <property type="evidence" value="ECO:0007669"/>
    <property type="project" value="InterPro"/>
</dbReference>
<feature type="domain" description="PAC" evidence="9">
    <location>
        <begin position="218"/>
        <end position="269"/>
    </location>
</feature>
<evidence type="ECO:0000259" key="6">
    <source>
        <dbReference type="PROSITE" id="PS50109"/>
    </source>
</evidence>
<dbReference type="Proteomes" id="UP000318405">
    <property type="component" value="Unassembled WGS sequence"/>
</dbReference>
<dbReference type="EMBL" id="VLTJ01000007">
    <property type="protein sequence ID" value="TSH97881.1"/>
    <property type="molecule type" value="Genomic_DNA"/>
</dbReference>
<comment type="caution">
    <text evidence="10">The sequence shown here is derived from an EMBL/GenBank/DDBJ whole genome shotgun (WGS) entry which is preliminary data.</text>
</comment>
<dbReference type="InterPro" id="IPR000700">
    <property type="entry name" value="PAS-assoc_C"/>
</dbReference>
<dbReference type="CDD" id="cd00082">
    <property type="entry name" value="HisKA"/>
    <property type="match status" value="1"/>
</dbReference>
<accession>A0A556AY76</accession>
<evidence type="ECO:0000259" key="8">
    <source>
        <dbReference type="PROSITE" id="PS50112"/>
    </source>
</evidence>
<dbReference type="Gene3D" id="3.30.565.10">
    <property type="entry name" value="Histidine kinase-like ATPase, C-terminal domain"/>
    <property type="match status" value="1"/>
</dbReference>
<evidence type="ECO:0000256" key="4">
    <source>
        <dbReference type="PROSITE-ProRule" id="PRU00169"/>
    </source>
</evidence>
<dbReference type="InterPro" id="IPR004358">
    <property type="entry name" value="Sig_transdc_His_kin-like_C"/>
</dbReference>
<dbReference type="Gene3D" id="2.10.70.100">
    <property type="match status" value="1"/>
</dbReference>
<dbReference type="SMART" id="SM00387">
    <property type="entry name" value="HATPase_c"/>
    <property type="match status" value="1"/>
</dbReference>
<evidence type="ECO:0000259" key="7">
    <source>
        <dbReference type="PROSITE" id="PS50110"/>
    </source>
</evidence>
<evidence type="ECO:0000259" key="9">
    <source>
        <dbReference type="PROSITE" id="PS50113"/>
    </source>
</evidence>
<dbReference type="SUPFAM" id="SSF47384">
    <property type="entry name" value="Homodimeric domain of signal transducing histidine kinase"/>
    <property type="match status" value="1"/>
</dbReference>
<dbReference type="Gene3D" id="3.40.50.2300">
    <property type="match status" value="2"/>
</dbReference>
<feature type="modified residue" description="4-aspartylphosphate" evidence="4">
    <location>
        <position position="736"/>
    </location>
</feature>
<dbReference type="SUPFAM" id="SSF52172">
    <property type="entry name" value="CheY-like"/>
    <property type="match status" value="2"/>
</dbReference>
<dbReference type="InterPro" id="IPR013655">
    <property type="entry name" value="PAS_fold_3"/>
</dbReference>
<dbReference type="PROSITE" id="PS50113">
    <property type="entry name" value="PAC"/>
    <property type="match status" value="1"/>
</dbReference>
<feature type="coiled-coil region" evidence="5">
    <location>
        <begin position="396"/>
        <end position="426"/>
    </location>
</feature>
<dbReference type="SUPFAM" id="SSF55785">
    <property type="entry name" value="PYP-like sensor domain (PAS domain)"/>
    <property type="match status" value="2"/>
</dbReference>
<dbReference type="CDD" id="cd00156">
    <property type="entry name" value="REC"/>
    <property type="match status" value="1"/>
</dbReference>